<dbReference type="GO" id="GO:0005886">
    <property type="term" value="C:plasma membrane"/>
    <property type="evidence" value="ECO:0007669"/>
    <property type="project" value="UniProtKB-SubCell"/>
</dbReference>
<dbReference type="Pfam" id="PF01810">
    <property type="entry name" value="LysE"/>
    <property type="match status" value="1"/>
</dbReference>
<evidence type="ECO:0000256" key="5">
    <source>
        <dbReference type="ARBA" id="ARBA00023136"/>
    </source>
</evidence>
<evidence type="ECO:0000256" key="3">
    <source>
        <dbReference type="ARBA" id="ARBA00022692"/>
    </source>
</evidence>
<evidence type="ECO:0000256" key="1">
    <source>
        <dbReference type="ARBA" id="ARBA00004651"/>
    </source>
</evidence>
<keyword evidence="3 6" id="KW-0812">Transmembrane</keyword>
<reference evidence="7 8" key="1">
    <citation type="submission" date="2019-08" db="EMBL/GenBank/DDBJ databases">
        <authorList>
            <person name="Peeters C."/>
        </authorList>
    </citation>
    <scope>NUCLEOTIDE SEQUENCE [LARGE SCALE GENOMIC DNA]</scope>
    <source>
        <strain evidence="7 8">LMG 31108</strain>
    </source>
</reference>
<organism evidence="7 8">
    <name type="scientific">Pandoraea anhela</name>
    <dbReference type="NCBI Taxonomy" id="2508295"/>
    <lineage>
        <taxon>Bacteria</taxon>
        <taxon>Pseudomonadati</taxon>
        <taxon>Pseudomonadota</taxon>
        <taxon>Betaproteobacteria</taxon>
        <taxon>Burkholderiales</taxon>
        <taxon>Burkholderiaceae</taxon>
        <taxon>Pandoraea</taxon>
    </lineage>
</organism>
<protein>
    <submittedName>
        <fullName evidence="7">Lysine transporter LysE</fullName>
    </submittedName>
</protein>
<dbReference type="PANTHER" id="PTHR30086:SF20">
    <property type="entry name" value="ARGININE EXPORTER PROTEIN ARGO-RELATED"/>
    <property type="match status" value="1"/>
</dbReference>
<dbReference type="InterPro" id="IPR001123">
    <property type="entry name" value="LeuE-type"/>
</dbReference>
<feature type="transmembrane region" description="Helical" evidence="6">
    <location>
        <begin position="123"/>
        <end position="145"/>
    </location>
</feature>
<dbReference type="PANTHER" id="PTHR30086">
    <property type="entry name" value="ARGININE EXPORTER PROTEIN ARGO"/>
    <property type="match status" value="1"/>
</dbReference>
<proteinExistence type="predicted"/>
<dbReference type="OrthoDB" id="9804822at2"/>
<keyword evidence="4 6" id="KW-1133">Transmembrane helix</keyword>
<name>A0A5E4X1N4_9BURK</name>
<feature type="transmembrane region" description="Helical" evidence="6">
    <location>
        <begin position="165"/>
        <end position="189"/>
    </location>
</feature>
<evidence type="ECO:0000313" key="7">
    <source>
        <dbReference type="EMBL" id="VVE30168.1"/>
    </source>
</evidence>
<evidence type="ECO:0000256" key="4">
    <source>
        <dbReference type="ARBA" id="ARBA00022989"/>
    </source>
</evidence>
<comment type="subcellular location">
    <subcellularLocation>
        <location evidence="1">Cell membrane</location>
        <topology evidence="1">Multi-pass membrane protein</topology>
    </subcellularLocation>
</comment>
<evidence type="ECO:0000256" key="6">
    <source>
        <dbReference type="SAM" id="Phobius"/>
    </source>
</evidence>
<feature type="transmembrane region" description="Helical" evidence="6">
    <location>
        <begin position="51"/>
        <end position="75"/>
    </location>
</feature>
<evidence type="ECO:0000256" key="2">
    <source>
        <dbReference type="ARBA" id="ARBA00022475"/>
    </source>
</evidence>
<evidence type="ECO:0000313" key="8">
    <source>
        <dbReference type="Proteomes" id="UP000406256"/>
    </source>
</evidence>
<dbReference type="Proteomes" id="UP000406256">
    <property type="component" value="Unassembled WGS sequence"/>
</dbReference>
<feature type="transmembrane region" description="Helical" evidence="6">
    <location>
        <begin position="17"/>
        <end position="39"/>
    </location>
</feature>
<keyword evidence="8" id="KW-1185">Reference proteome</keyword>
<keyword evidence="5 6" id="KW-0472">Membrane</keyword>
<dbReference type="GO" id="GO:0015171">
    <property type="term" value="F:amino acid transmembrane transporter activity"/>
    <property type="evidence" value="ECO:0007669"/>
    <property type="project" value="TreeGrafter"/>
</dbReference>
<accession>A0A5E4X1N4</accession>
<keyword evidence="2" id="KW-1003">Cell membrane</keyword>
<sequence>MPAPALTSAATASTSSFYAFLAVCSLLAITPGPNMVYVMSRSIAQGRAAGLTSLAGVMVGYLFYMFAAAFGITALFVEVPFAMTGLSIAGAAYIAYLAWHALKPGGRSPFEVRALAYEPPRRLFVMGATTSLLNPKLAMIFLTLVPQFARDQGGNILETSMRLGSIMILAFALVNGTVAIGAGSTAKFLATRPRLLTLQRWFMGSVLLALALRMGGEAFVGN</sequence>
<dbReference type="EMBL" id="CABPSB010000014">
    <property type="protein sequence ID" value="VVE30168.1"/>
    <property type="molecule type" value="Genomic_DNA"/>
</dbReference>
<dbReference type="AlphaFoldDB" id="A0A5E4X1N4"/>
<feature type="transmembrane region" description="Helical" evidence="6">
    <location>
        <begin position="81"/>
        <end position="102"/>
    </location>
</feature>
<gene>
    <name evidence="7" type="ORF">PAN31108_03588</name>
</gene>
<dbReference type="RefSeq" id="WP_150670175.1">
    <property type="nucleotide sequence ID" value="NZ_CABPSB010000014.1"/>
</dbReference>